<protein>
    <submittedName>
        <fullName evidence="1">Uncharacterized protein</fullName>
    </submittedName>
</protein>
<gene>
    <name evidence="1" type="ORF">JKF63_04726</name>
</gene>
<sequence length="213" mass="24037">MQERFDSKRLPLDVELGTTAGCEKFVKHFVDLVDEYASLLASVVCKAPQFSSLQLYHWASPLMTNQHTVLDDYWYELFGMYYNLGKFLMNIARYLLSVDATPAILSRREVDAYRIHINASAYFYFSAGVLGNLKKHEIGVLEVSVPFKAKRAITGFLAKSACAQVQEISVWKALSADPKEYVVTTSALSNQLLVMYDKPGAISHRKKCQAHIL</sequence>
<evidence type="ECO:0000313" key="2">
    <source>
        <dbReference type="Proteomes" id="UP000674318"/>
    </source>
</evidence>
<evidence type="ECO:0000313" key="1">
    <source>
        <dbReference type="EMBL" id="KAG5502953.1"/>
    </source>
</evidence>
<dbReference type="EMBL" id="JAFJZO010000025">
    <property type="protein sequence ID" value="KAG5502953.1"/>
    <property type="molecule type" value="Genomic_DNA"/>
</dbReference>
<dbReference type="KEGG" id="phet:94290781"/>
<dbReference type="OrthoDB" id="2141925at2759"/>
<dbReference type="Gene3D" id="1.25.40.280">
    <property type="entry name" value="alix/aip1 like domains"/>
    <property type="match status" value="1"/>
</dbReference>
<dbReference type="Proteomes" id="UP000674318">
    <property type="component" value="Unassembled WGS sequence"/>
</dbReference>
<dbReference type="PANTHER" id="PTHR23032">
    <property type="entry name" value="BRO1 DOMAIN-CONTAINING PROTEIN BROX"/>
    <property type="match status" value="1"/>
</dbReference>
<dbReference type="InterPro" id="IPR038499">
    <property type="entry name" value="BRO1_sf"/>
</dbReference>
<organism evidence="1 2">
    <name type="scientific">Porcisia hertigi</name>
    <dbReference type="NCBI Taxonomy" id="2761500"/>
    <lineage>
        <taxon>Eukaryota</taxon>
        <taxon>Discoba</taxon>
        <taxon>Euglenozoa</taxon>
        <taxon>Kinetoplastea</taxon>
        <taxon>Metakinetoplastina</taxon>
        <taxon>Trypanosomatida</taxon>
        <taxon>Trypanosomatidae</taxon>
        <taxon>Leishmaniinae</taxon>
        <taxon>Porcisia</taxon>
    </lineage>
</organism>
<dbReference type="GeneID" id="94290781"/>
<dbReference type="AlphaFoldDB" id="A0A836IKP9"/>
<keyword evidence="2" id="KW-1185">Reference proteome</keyword>
<accession>A0A836IKP9</accession>
<name>A0A836IKP9_9TRYP</name>
<comment type="caution">
    <text evidence="1">The sequence shown here is derived from an EMBL/GenBank/DDBJ whole genome shotgun (WGS) entry which is preliminary data.</text>
</comment>
<proteinExistence type="predicted"/>
<dbReference type="PANTHER" id="PTHR23032:SF13">
    <property type="entry name" value="BRO1 DOMAIN-CONTAINING PROTEIN BROX"/>
    <property type="match status" value="1"/>
</dbReference>
<dbReference type="InterPro" id="IPR038898">
    <property type="entry name" value="BROX"/>
</dbReference>
<reference evidence="1 2" key="1">
    <citation type="submission" date="2021-02" db="EMBL/GenBank/DDBJ databases">
        <title>Porcisia hertigi Genome sequencing and assembly.</title>
        <authorList>
            <person name="Almutairi H."/>
            <person name="Gatherer D."/>
        </authorList>
    </citation>
    <scope>NUCLEOTIDE SEQUENCE [LARGE SCALE GENOMIC DNA]</scope>
    <source>
        <strain evidence="1 2">C119</strain>
    </source>
</reference>
<dbReference type="RefSeq" id="XP_067756725.1">
    <property type="nucleotide sequence ID" value="XM_067900704.1"/>
</dbReference>